<dbReference type="RefSeq" id="WP_002527250.1">
    <property type="nucleotide sequence ID" value="NZ_AP024747.1"/>
</dbReference>
<gene>
    <name evidence="1" type="ORF">KB1_11790</name>
</gene>
<sequence>MPITRNLDVSVHQLFPGRLLGYGHFVFEPTAQDQGLQEIDYVDNPEERGLTIQRVIQMAGYRTQSSQTQEMSMRCDIVPTARDDVVLGRQSLRA</sequence>
<accession>A0AAD1KPC0</accession>
<evidence type="ECO:0000313" key="2">
    <source>
        <dbReference type="Proteomes" id="UP000825072"/>
    </source>
</evidence>
<dbReference type="AlphaFoldDB" id="A0AAD1KPC0"/>
<organism evidence="1 2">
    <name type="scientific">Cutibacterium modestum</name>
    <dbReference type="NCBI Taxonomy" id="2559073"/>
    <lineage>
        <taxon>Bacteria</taxon>
        <taxon>Bacillati</taxon>
        <taxon>Actinomycetota</taxon>
        <taxon>Actinomycetes</taxon>
        <taxon>Propionibacteriales</taxon>
        <taxon>Propionibacteriaceae</taxon>
        <taxon>Cutibacterium</taxon>
    </lineage>
</organism>
<name>A0AAD1KPC0_9ACTN</name>
<dbReference type="GeneID" id="92880747"/>
<protein>
    <submittedName>
        <fullName evidence="1">Uncharacterized protein</fullName>
    </submittedName>
</protein>
<proteinExistence type="predicted"/>
<evidence type="ECO:0000313" key="1">
    <source>
        <dbReference type="EMBL" id="BCY25189.1"/>
    </source>
</evidence>
<dbReference type="EMBL" id="AP024747">
    <property type="protein sequence ID" value="BCY25189.1"/>
    <property type="molecule type" value="Genomic_DNA"/>
</dbReference>
<dbReference type="Proteomes" id="UP000825072">
    <property type="component" value="Chromosome 1"/>
</dbReference>
<reference evidence="1" key="1">
    <citation type="submission" date="2021-06" db="EMBL/GenBank/DDBJ databases">
        <title>Genome sequence of Cutibacterium modestum strain KB17-24694.</title>
        <authorList>
            <person name="Dekio I."/>
            <person name="Asahina A."/>
            <person name="Nishida M."/>
        </authorList>
    </citation>
    <scope>NUCLEOTIDE SEQUENCE</scope>
    <source>
        <strain evidence="1">KB17-24694</strain>
    </source>
</reference>